<dbReference type="EMBL" id="QWIJ01000010">
    <property type="protein sequence ID" value="RMX90100.1"/>
    <property type="molecule type" value="Genomic_DNA"/>
</dbReference>
<dbReference type="AlphaFoldDB" id="A0A3M6XI00"/>
<comment type="cofactor">
    <cofactor evidence="1">
        <name>Zn(2+)</name>
        <dbReference type="ChEBI" id="CHEBI:29105"/>
    </cofactor>
</comment>
<feature type="region of interest" description="Disordered" evidence="7">
    <location>
        <begin position="134"/>
        <end position="153"/>
    </location>
</feature>
<evidence type="ECO:0000256" key="6">
    <source>
        <dbReference type="ARBA" id="ARBA00023027"/>
    </source>
</evidence>
<dbReference type="SUPFAM" id="SSF51735">
    <property type="entry name" value="NAD(P)-binding Rossmann-fold domains"/>
    <property type="match status" value="1"/>
</dbReference>
<name>A0A3M6XI00_HORWE</name>
<reference evidence="9 10" key="1">
    <citation type="journal article" date="2018" name="BMC Genomics">
        <title>Genomic evidence for intraspecific hybridization in a clonal and extremely halotolerant yeast.</title>
        <authorList>
            <person name="Gostincar C."/>
            <person name="Stajich J.E."/>
            <person name="Zupancic J."/>
            <person name="Zalar P."/>
            <person name="Gunde-Cimerman N."/>
        </authorList>
    </citation>
    <scope>NUCLEOTIDE SEQUENCE [LARGE SCALE GENOMIC DNA]</scope>
    <source>
        <strain evidence="9 10">EXF-6656</strain>
    </source>
</reference>
<evidence type="ECO:0000256" key="4">
    <source>
        <dbReference type="ARBA" id="ARBA00022833"/>
    </source>
</evidence>
<comment type="similarity">
    <text evidence="2">Belongs to the zinc-containing alcohol dehydrogenase family.</text>
</comment>
<dbReference type="Proteomes" id="UP000281245">
    <property type="component" value="Unassembled WGS sequence"/>
</dbReference>
<evidence type="ECO:0000313" key="9">
    <source>
        <dbReference type="EMBL" id="RMX90100.1"/>
    </source>
</evidence>
<sequence length="534" mass="57795">MDILQGTLQRHLRLRERAKSYHVSYSKSCILDTTCIIFPVPQQLPIHRPRPNGESFSRRKLTCMYFYWTPSLSSGVIFKRIMCLNRSSDAAMTPYGFSLEAHRRLININSMHHLLPGLASHGQEHFEVITRVSEIPTPPPRQPHRHPKNPTSPMPSLAIPSKQTAAVVHHLGGPLEFVHDWPVAQPGQDEVLAKVLYTGVCQSDLHTKNGTAAGIDGAPITKIKLPHIGGHEGVGRIVKLGPGLAERDPSIHLGALVGIRFAARVCRRCEYCLSGREQYCQGVGEWKPTNHLHHEDGAFQEYIVLDAGYLTLLPADTDPVLAAPTLCAGLTAYKAVLNADVKVGDWIVVVGAGGGLGQYAVQYARNSGAKVIGIDTGEEKRGLVESLGASFIDFRKVPSDLIRQVQRLTQGGAHSVIVSAGSSAAFAQAASMLRVGGTLCCIGIPPGGGRIETSVAEIVIKGIKIQGNLVGNLKECLDAVRQVTEGLVRPKVYVRPFEDLPAVYEEMEKGEIAGRVVLKIGDDPGPVVGLQSRL</sequence>
<evidence type="ECO:0000256" key="1">
    <source>
        <dbReference type="ARBA" id="ARBA00001947"/>
    </source>
</evidence>
<comment type="caution">
    <text evidence="9">The sequence shown here is derived from an EMBL/GenBank/DDBJ whole genome shotgun (WGS) entry which is preliminary data.</text>
</comment>
<dbReference type="VEuPathDB" id="FungiDB:BTJ68_05918"/>
<evidence type="ECO:0000256" key="3">
    <source>
        <dbReference type="ARBA" id="ARBA00022723"/>
    </source>
</evidence>
<keyword evidence="5" id="KW-0560">Oxidoreductase</keyword>
<dbReference type="InterPro" id="IPR013149">
    <property type="entry name" value="ADH-like_C"/>
</dbReference>
<dbReference type="InterPro" id="IPR036291">
    <property type="entry name" value="NAD(P)-bd_dom_sf"/>
</dbReference>
<keyword evidence="6" id="KW-0520">NAD</keyword>
<evidence type="ECO:0000259" key="8">
    <source>
        <dbReference type="SMART" id="SM00829"/>
    </source>
</evidence>
<dbReference type="GO" id="GO:0004022">
    <property type="term" value="F:alcohol dehydrogenase (NAD+) activity"/>
    <property type="evidence" value="ECO:0007669"/>
    <property type="project" value="TreeGrafter"/>
</dbReference>
<keyword evidence="4" id="KW-0862">Zinc</keyword>
<dbReference type="InterPro" id="IPR011032">
    <property type="entry name" value="GroES-like_sf"/>
</dbReference>
<feature type="domain" description="Enoyl reductase (ER)" evidence="8">
    <location>
        <begin position="172"/>
        <end position="518"/>
    </location>
</feature>
<evidence type="ECO:0000256" key="7">
    <source>
        <dbReference type="SAM" id="MobiDB-lite"/>
    </source>
</evidence>
<dbReference type="CDD" id="cd08297">
    <property type="entry name" value="CAD3"/>
    <property type="match status" value="1"/>
</dbReference>
<dbReference type="Pfam" id="PF00107">
    <property type="entry name" value="ADH_zinc_N"/>
    <property type="match status" value="1"/>
</dbReference>
<protein>
    <recommendedName>
        <fullName evidence="8">Enoyl reductase (ER) domain-containing protein</fullName>
    </recommendedName>
</protein>
<gene>
    <name evidence="9" type="ORF">D0869_00379</name>
</gene>
<organism evidence="9 10">
    <name type="scientific">Hortaea werneckii</name>
    <name type="common">Black yeast</name>
    <name type="synonym">Cladosporium werneckii</name>
    <dbReference type="NCBI Taxonomy" id="91943"/>
    <lineage>
        <taxon>Eukaryota</taxon>
        <taxon>Fungi</taxon>
        <taxon>Dikarya</taxon>
        <taxon>Ascomycota</taxon>
        <taxon>Pezizomycotina</taxon>
        <taxon>Dothideomycetes</taxon>
        <taxon>Dothideomycetidae</taxon>
        <taxon>Mycosphaerellales</taxon>
        <taxon>Teratosphaeriaceae</taxon>
        <taxon>Hortaea</taxon>
    </lineage>
</organism>
<dbReference type="Gene3D" id="3.90.180.10">
    <property type="entry name" value="Medium-chain alcohol dehydrogenases, catalytic domain"/>
    <property type="match status" value="1"/>
</dbReference>
<dbReference type="GO" id="GO:0005737">
    <property type="term" value="C:cytoplasm"/>
    <property type="evidence" value="ECO:0007669"/>
    <property type="project" value="TreeGrafter"/>
</dbReference>
<evidence type="ECO:0000256" key="2">
    <source>
        <dbReference type="ARBA" id="ARBA00008072"/>
    </source>
</evidence>
<dbReference type="SMART" id="SM00829">
    <property type="entry name" value="PKS_ER"/>
    <property type="match status" value="1"/>
</dbReference>
<evidence type="ECO:0000256" key="5">
    <source>
        <dbReference type="ARBA" id="ARBA00023002"/>
    </source>
</evidence>
<dbReference type="Pfam" id="PF08240">
    <property type="entry name" value="ADH_N"/>
    <property type="match status" value="1"/>
</dbReference>
<keyword evidence="3" id="KW-0479">Metal-binding</keyword>
<dbReference type="Gene3D" id="3.40.50.720">
    <property type="entry name" value="NAD(P)-binding Rossmann-like Domain"/>
    <property type="match status" value="1"/>
</dbReference>
<dbReference type="FunFam" id="3.40.50.720:FF:000039">
    <property type="entry name" value="Alcohol dehydrogenase AdhP"/>
    <property type="match status" value="1"/>
</dbReference>
<dbReference type="OrthoDB" id="1879366at2759"/>
<proteinExistence type="inferred from homology"/>
<evidence type="ECO:0000313" key="10">
    <source>
        <dbReference type="Proteomes" id="UP000281245"/>
    </source>
</evidence>
<dbReference type="GO" id="GO:0046872">
    <property type="term" value="F:metal ion binding"/>
    <property type="evidence" value="ECO:0007669"/>
    <property type="project" value="UniProtKB-KW"/>
</dbReference>
<dbReference type="PANTHER" id="PTHR42940">
    <property type="entry name" value="ALCOHOL DEHYDROGENASE 1-RELATED"/>
    <property type="match status" value="1"/>
</dbReference>
<dbReference type="PANTHER" id="PTHR42940:SF6">
    <property type="entry name" value="DEHYDROGENASE, PUTATIVE (AFU_ORTHOLOGUE AFUA_2G04590)-RELATED"/>
    <property type="match status" value="1"/>
</dbReference>
<dbReference type="InterPro" id="IPR020843">
    <property type="entry name" value="ER"/>
</dbReference>
<dbReference type="SUPFAM" id="SSF50129">
    <property type="entry name" value="GroES-like"/>
    <property type="match status" value="1"/>
</dbReference>
<accession>A0A3M6XI00</accession>
<dbReference type="InterPro" id="IPR013154">
    <property type="entry name" value="ADH-like_N"/>
</dbReference>